<dbReference type="InterPro" id="IPR010982">
    <property type="entry name" value="Lambda_DNA-bd_dom_sf"/>
</dbReference>
<dbReference type="Pfam" id="PF01381">
    <property type="entry name" value="HTH_3"/>
    <property type="match status" value="1"/>
</dbReference>
<name>A0A1V3IW63_9PAST</name>
<accession>A0A1V3IW63</accession>
<dbReference type="CDD" id="cd00093">
    <property type="entry name" value="HTH_XRE"/>
    <property type="match status" value="1"/>
</dbReference>
<sequence>MAKFVPSKIDQLVGRRIQRKRKELGLTAEKLSEYVDISQLQLSRYERGTNKINLTHLVAIATFLKTPMSYFFADCMDNQEWNQDELDRTWLELSQSQKSIVVQLVKEFNKTSS</sequence>
<dbReference type="GO" id="GO:0003677">
    <property type="term" value="F:DNA binding"/>
    <property type="evidence" value="ECO:0007669"/>
    <property type="project" value="InterPro"/>
</dbReference>
<protein>
    <submittedName>
        <fullName evidence="2">Transcriptional regulator</fullName>
    </submittedName>
</protein>
<dbReference type="AlphaFoldDB" id="A0A1V3IW63"/>
<reference evidence="2 3" key="1">
    <citation type="submission" date="2016-10" db="EMBL/GenBank/DDBJ databases">
        <title>Rodentibacter gen. nov. and new species.</title>
        <authorList>
            <person name="Christensen H."/>
        </authorList>
    </citation>
    <scope>NUCLEOTIDE SEQUENCE [LARGE SCALE GENOMIC DNA]</scope>
    <source>
        <strain evidence="2 3">H1983213011</strain>
    </source>
</reference>
<proteinExistence type="predicted"/>
<dbReference type="Proteomes" id="UP000188728">
    <property type="component" value="Unassembled WGS sequence"/>
</dbReference>
<dbReference type="RefSeq" id="WP_077473656.1">
    <property type="nucleotide sequence ID" value="NZ_MLHK01000016.1"/>
</dbReference>
<dbReference type="Gene3D" id="1.10.260.40">
    <property type="entry name" value="lambda repressor-like DNA-binding domains"/>
    <property type="match status" value="1"/>
</dbReference>
<dbReference type="SMART" id="SM00530">
    <property type="entry name" value="HTH_XRE"/>
    <property type="match status" value="1"/>
</dbReference>
<dbReference type="PROSITE" id="PS50943">
    <property type="entry name" value="HTH_CROC1"/>
    <property type="match status" value="1"/>
</dbReference>
<dbReference type="SUPFAM" id="SSF47413">
    <property type="entry name" value="lambda repressor-like DNA-binding domains"/>
    <property type="match status" value="1"/>
</dbReference>
<evidence type="ECO:0000259" key="1">
    <source>
        <dbReference type="PROSITE" id="PS50943"/>
    </source>
</evidence>
<gene>
    <name evidence="2" type="ORF">BKK51_02155</name>
</gene>
<dbReference type="InterPro" id="IPR001387">
    <property type="entry name" value="Cro/C1-type_HTH"/>
</dbReference>
<evidence type="ECO:0000313" key="3">
    <source>
        <dbReference type="Proteomes" id="UP000188728"/>
    </source>
</evidence>
<feature type="domain" description="HTH cro/C1-type" evidence="1">
    <location>
        <begin position="17"/>
        <end position="71"/>
    </location>
</feature>
<comment type="caution">
    <text evidence="2">The sequence shown here is derived from an EMBL/GenBank/DDBJ whole genome shotgun (WGS) entry which is preliminary data.</text>
</comment>
<organism evidence="2 3">
    <name type="scientific">Rodentibacter trehalosifermentans</name>
    <dbReference type="NCBI Taxonomy" id="1908263"/>
    <lineage>
        <taxon>Bacteria</taxon>
        <taxon>Pseudomonadati</taxon>
        <taxon>Pseudomonadota</taxon>
        <taxon>Gammaproteobacteria</taxon>
        <taxon>Pasteurellales</taxon>
        <taxon>Pasteurellaceae</taxon>
        <taxon>Rodentibacter</taxon>
    </lineage>
</organism>
<evidence type="ECO:0000313" key="2">
    <source>
        <dbReference type="EMBL" id="OOF46445.1"/>
    </source>
</evidence>
<dbReference type="EMBL" id="MLHK01000016">
    <property type="protein sequence ID" value="OOF46445.1"/>
    <property type="molecule type" value="Genomic_DNA"/>
</dbReference>